<dbReference type="InterPro" id="IPR000923">
    <property type="entry name" value="BlueCu_1"/>
</dbReference>
<dbReference type="EMBL" id="CP148074">
    <property type="protein sequence ID" value="WXL24071.1"/>
    <property type="molecule type" value="Genomic_DNA"/>
</dbReference>
<dbReference type="InterPro" id="IPR050845">
    <property type="entry name" value="Cu-binding_ET"/>
</dbReference>
<organism evidence="5 6">
    <name type="scientific">Ectopseudomonas mendocina</name>
    <name type="common">Pseudomonas mendocina</name>
    <dbReference type="NCBI Taxonomy" id="300"/>
    <lineage>
        <taxon>Bacteria</taxon>
        <taxon>Pseudomonadati</taxon>
        <taxon>Pseudomonadota</taxon>
        <taxon>Gammaproteobacteria</taxon>
        <taxon>Pseudomonadales</taxon>
        <taxon>Pseudomonadaceae</taxon>
        <taxon>Ectopseudomonas</taxon>
    </lineage>
</organism>
<dbReference type="InterPro" id="IPR008972">
    <property type="entry name" value="Cupredoxin"/>
</dbReference>
<feature type="domain" description="Blue (type 1) copper" evidence="4">
    <location>
        <begin position="68"/>
        <end position="173"/>
    </location>
</feature>
<reference evidence="5 6" key="1">
    <citation type="submission" date="2024-03" db="EMBL/GenBank/DDBJ databases">
        <title>Complete genome of BD2.</title>
        <authorList>
            <person name="Cao G."/>
        </authorList>
    </citation>
    <scope>NUCLEOTIDE SEQUENCE [LARGE SCALE GENOMIC DNA]</scope>
    <source>
        <strain evidence="5 6">BD2</strain>
    </source>
</reference>
<feature type="chain" id="PRO_5046410078" evidence="3">
    <location>
        <begin position="33"/>
        <end position="176"/>
    </location>
</feature>
<dbReference type="Pfam" id="PF00127">
    <property type="entry name" value="Copper-bind"/>
    <property type="match status" value="1"/>
</dbReference>
<protein>
    <submittedName>
        <fullName evidence="5">Cupredoxin family protein</fullName>
    </submittedName>
</protein>
<evidence type="ECO:0000256" key="1">
    <source>
        <dbReference type="ARBA" id="ARBA00022723"/>
    </source>
</evidence>
<accession>A0ABZ2RDQ3</accession>
<sequence length="176" mass="19339">MPECLFKDVYMFFKSCVVTVALSLGLVSVAAADEGQQPHHQMVMNAGVPVQKAWGMAGDTEKVERTIEIKMDDRMRFSPDHIAIKQGETIRFVLPNDGQVQHEFVLGEKALLDKFADDVVKGKGMLHGETGMAHVAPGERGEVVWTFNRVGEFDFACLIAGHYQSGMVGKISVTAQ</sequence>
<dbReference type="PANTHER" id="PTHR38439">
    <property type="entry name" value="AURACYANIN-B"/>
    <property type="match status" value="1"/>
</dbReference>
<keyword evidence="6" id="KW-1185">Reference proteome</keyword>
<evidence type="ECO:0000256" key="3">
    <source>
        <dbReference type="SAM" id="SignalP"/>
    </source>
</evidence>
<proteinExistence type="predicted"/>
<feature type="signal peptide" evidence="3">
    <location>
        <begin position="1"/>
        <end position="32"/>
    </location>
</feature>
<dbReference type="Proteomes" id="UP001476583">
    <property type="component" value="Chromosome"/>
</dbReference>
<gene>
    <name evidence="5" type="ORF">WG219_11975</name>
</gene>
<dbReference type="Gene3D" id="2.60.40.420">
    <property type="entry name" value="Cupredoxins - blue copper proteins"/>
    <property type="match status" value="1"/>
</dbReference>
<dbReference type="PANTHER" id="PTHR38439:SF3">
    <property type="entry name" value="COPPER-RESISTANT CUPROPROTEIN COPI"/>
    <property type="match status" value="1"/>
</dbReference>
<keyword evidence="2" id="KW-0186">Copper</keyword>
<evidence type="ECO:0000313" key="6">
    <source>
        <dbReference type="Proteomes" id="UP001476583"/>
    </source>
</evidence>
<dbReference type="PROSITE" id="PS00079">
    <property type="entry name" value="MULTICOPPER_OXIDASE1"/>
    <property type="match status" value="1"/>
</dbReference>
<dbReference type="SUPFAM" id="SSF49503">
    <property type="entry name" value="Cupredoxins"/>
    <property type="match status" value="1"/>
</dbReference>
<evidence type="ECO:0000313" key="5">
    <source>
        <dbReference type="EMBL" id="WXL24071.1"/>
    </source>
</evidence>
<evidence type="ECO:0000259" key="4">
    <source>
        <dbReference type="Pfam" id="PF00127"/>
    </source>
</evidence>
<dbReference type="CDD" id="cd04211">
    <property type="entry name" value="Cupredoxin_like_2"/>
    <property type="match status" value="1"/>
</dbReference>
<evidence type="ECO:0000256" key="2">
    <source>
        <dbReference type="ARBA" id="ARBA00023008"/>
    </source>
</evidence>
<keyword evidence="3" id="KW-0732">Signal</keyword>
<name>A0ABZ2RDQ3_ECTME</name>
<keyword evidence="1" id="KW-0479">Metal-binding</keyword>
<dbReference type="InterPro" id="IPR033138">
    <property type="entry name" value="Cu_oxidase_CS"/>
</dbReference>